<organism evidence="1 2">
    <name type="scientific">Nostoc sphaeroides CCNUC1</name>
    <dbReference type="NCBI Taxonomy" id="2653204"/>
    <lineage>
        <taxon>Bacteria</taxon>
        <taxon>Bacillati</taxon>
        <taxon>Cyanobacteriota</taxon>
        <taxon>Cyanophyceae</taxon>
        <taxon>Nostocales</taxon>
        <taxon>Nostocaceae</taxon>
        <taxon>Nostoc</taxon>
    </lineage>
</organism>
<dbReference type="KEGG" id="nsh:GXM_04304"/>
<dbReference type="AlphaFoldDB" id="A0A5P8W2A0"/>
<gene>
    <name evidence="1" type="ORF">GXM_04304</name>
</gene>
<protein>
    <submittedName>
        <fullName evidence="1">Uncharacterized protein</fullName>
    </submittedName>
</protein>
<name>A0A5P8W2A0_9NOSO</name>
<sequence>MRVLLTQALPRKSLYQLTRLMQHLKSATLPWQGVLRG</sequence>
<accession>A0A5P8W2A0</accession>
<proteinExistence type="predicted"/>
<keyword evidence="2" id="KW-1185">Reference proteome</keyword>
<dbReference type="Proteomes" id="UP000326678">
    <property type="component" value="Chromosome Gxm1"/>
</dbReference>
<evidence type="ECO:0000313" key="2">
    <source>
        <dbReference type="Proteomes" id="UP000326678"/>
    </source>
</evidence>
<reference evidence="1 2" key="1">
    <citation type="submission" date="2019-10" db="EMBL/GenBank/DDBJ databases">
        <title>Genomic and transcriptomic insights into the perfect genentic adaptation of a filamentous nitrogen-fixing cyanobacterium to rice fields.</title>
        <authorList>
            <person name="Chen Z."/>
        </authorList>
    </citation>
    <scope>NUCLEOTIDE SEQUENCE [LARGE SCALE GENOMIC DNA]</scope>
    <source>
        <strain evidence="1">CCNUC1</strain>
    </source>
</reference>
<dbReference type="EMBL" id="CP045226">
    <property type="protein sequence ID" value="QFS46823.1"/>
    <property type="molecule type" value="Genomic_DNA"/>
</dbReference>
<evidence type="ECO:0000313" key="1">
    <source>
        <dbReference type="EMBL" id="QFS46823.1"/>
    </source>
</evidence>